<dbReference type="RefSeq" id="WP_305108550.1">
    <property type="nucleotide sequence ID" value="NZ_JAUTWS010000112.1"/>
</dbReference>
<protein>
    <recommendedName>
        <fullName evidence="4">RecT family protein</fullName>
    </recommendedName>
</protein>
<accession>A0ABT9EBV5</accession>
<evidence type="ECO:0000313" key="2">
    <source>
        <dbReference type="EMBL" id="MDO9713694.1"/>
    </source>
</evidence>
<evidence type="ECO:0000313" key="3">
    <source>
        <dbReference type="Proteomes" id="UP001243009"/>
    </source>
</evidence>
<dbReference type="Proteomes" id="UP001243009">
    <property type="component" value="Unassembled WGS sequence"/>
</dbReference>
<proteinExistence type="predicted"/>
<keyword evidence="3" id="KW-1185">Reference proteome</keyword>
<feature type="compositionally biased region" description="Low complexity" evidence="1">
    <location>
        <begin position="191"/>
        <end position="213"/>
    </location>
</feature>
<organism evidence="2 3">
    <name type="scientific">Paracraurococcus lichenis</name>
    <dbReference type="NCBI Taxonomy" id="3064888"/>
    <lineage>
        <taxon>Bacteria</taxon>
        <taxon>Pseudomonadati</taxon>
        <taxon>Pseudomonadota</taxon>
        <taxon>Alphaproteobacteria</taxon>
        <taxon>Acetobacterales</taxon>
        <taxon>Roseomonadaceae</taxon>
        <taxon>Paracraurococcus</taxon>
    </lineage>
</organism>
<dbReference type="EMBL" id="JAUTWS010000112">
    <property type="protein sequence ID" value="MDO9713694.1"/>
    <property type="molecule type" value="Genomic_DNA"/>
</dbReference>
<evidence type="ECO:0000256" key="1">
    <source>
        <dbReference type="SAM" id="MobiDB-lite"/>
    </source>
</evidence>
<gene>
    <name evidence="2" type="ORF">Q7A36_35610</name>
</gene>
<comment type="caution">
    <text evidence="2">The sequence shown here is derived from an EMBL/GenBank/DDBJ whole genome shotgun (WGS) entry which is preliminary data.</text>
</comment>
<reference evidence="2 3" key="1">
    <citation type="submission" date="2023-08" db="EMBL/GenBank/DDBJ databases">
        <title>The draft genome sequence of Paracraurococcus sp. LOR1-02.</title>
        <authorList>
            <person name="Kingkaew E."/>
            <person name="Tanasupawat S."/>
        </authorList>
    </citation>
    <scope>NUCLEOTIDE SEQUENCE [LARGE SCALE GENOMIC DNA]</scope>
    <source>
        <strain evidence="2 3">LOR1-02</strain>
    </source>
</reference>
<feature type="region of interest" description="Disordered" evidence="1">
    <location>
        <begin position="179"/>
        <end position="221"/>
    </location>
</feature>
<evidence type="ECO:0008006" key="4">
    <source>
        <dbReference type="Google" id="ProtNLM"/>
    </source>
</evidence>
<name>A0ABT9EBV5_9PROT</name>
<sequence>MTAPMLTRGVLHTPSTVTEMMRLAEVLAQSSLVPRDYRGKVADILGALLWGQEVGLGPLQALQGIAVVNGRPAIWGDAALTLVRAHPACVSIREGVEGGGDDQHGWCEVVRRGHPPVRRTFSVADAKRARLWGKTGPNGPTPWVTYPARMLMLRARGFAIRDAFADALRGVITVEEAADIPPEPRDVPNLAAESAPTADASAAANPLPAASPATDASAVPGNDNDVAIGWRAMAWPIRSRDGTCRDMGDPDLWEAEFADRIRTIEQHPKLAAPAKADTIHAVLAANREVLDWLRDERDQGAAVESVEGLFVEALGADAVTG</sequence>